<dbReference type="AlphaFoldDB" id="A0A0A8YGS3"/>
<proteinExistence type="predicted"/>
<reference evidence="1" key="2">
    <citation type="journal article" date="2015" name="Data Brief">
        <title>Shoot transcriptome of the giant reed, Arundo donax.</title>
        <authorList>
            <person name="Barrero R.A."/>
            <person name="Guerrero F.D."/>
            <person name="Moolhuijzen P."/>
            <person name="Goolsby J.A."/>
            <person name="Tidwell J."/>
            <person name="Bellgard S.E."/>
            <person name="Bellgard M.I."/>
        </authorList>
    </citation>
    <scope>NUCLEOTIDE SEQUENCE</scope>
    <source>
        <tissue evidence="1">Shoot tissue taken approximately 20 cm above the soil surface</tissue>
    </source>
</reference>
<name>A0A0A8YGS3_ARUDO</name>
<reference evidence="1" key="1">
    <citation type="submission" date="2014-09" db="EMBL/GenBank/DDBJ databases">
        <authorList>
            <person name="Magalhaes I.L.F."/>
            <person name="Oliveira U."/>
            <person name="Santos F.R."/>
            <person name="Vidigal T.H.D.A."/>
            <person name="Brescovit A.D."/>
            <person name="Santos A.J."/>
        </authorList>
    </citation>
    <scope>NUCLEOTIDE SEQUENCE</scope>
    <source>
        <tissue evidence="1">Shoot tissue taken approximately 20 cm above the soil surface</tissue>
    </source>
</reference>
<protein>
    <submittedName>
        <fullName evidence="1">Uncharacterized protein</fullName>
    </submittedName>
</protein>
<organism evidence="1">
    <name type="scientific">Arundo donax</name>
    <name type="common">Giant reed</name>
    <name type="synonym">Donax arundinaceus</name>
    <dbReference type="NCBI Taxonomy" id="35708"/>
    <lineage>
        <taxon>Eukaryota</taxon>
        <taxon>Viridiplantae</taxon>
        <taxon>Streptophyta</taxon>
        <taxon>Embryophyta</taxon>
        <taxon>Tracheophyta</taxon>
        <taxon>Spermatophyta</taxon>
        <taxon>Magnoliopsida</taxon>
        <taxon>Liliopsida</taxon>
        <taxon>Poales</taxon>
        <taxon>Poaceae</taxon>
        <taxon>PACMAD clade</taxon>
        <taxon>Arundinoideae</taxon>
        <taxon>Arundineae</taxon>
        <taxon>Arundo</taxon>
    </lineage>
</organism>
<accession>A0A0A8YGS3</accession>
<dbReference type="EMBL" id="GBRH01272356">
    <property type="protein sequence ID" value="JAD25539.1"/>
    <property type="molecule type" value="Transcribed_RNA"/>
</dbReference>
<evidence type="ECO:0000313" key="1">
    <source>
        <dbReference type="EMBL" id="JAD25539.1"/>
    </source>
</evidence>
<sequence>MAQCGVVTQNTEREGRGCRPQLLSYDCDILPLF</sequence>